<dbReference type="Pfam" id="PF01614">
    <property type="entry name" value="IclR_C"/>
    <property type="match status" value="1"/>
</dbReference>
<dbReference type="PROSITE" id="PS51078">
    <property type="entry name" value="ICLR_ED"/>
    <property type="match status" value="1"/>
</dbReference>
<evidence type="ECO:0000313" key="7">
    <source>
        <dbReference type="Proteomes" id="UP000481109"/>
    </source>
</evidence>
<dbReference type="SMART" id="SM00346">
    <property type="entry name" value="HTH_ICLR"/>
    <property type="match status" value="1"/>
</dbReference>
<dbReference type="Gene3D" id="3.30.450.40">
    <property type="match status" value="1"/>
</dbReference>
<evidence type="ECO:0000259" key="4">
    <source>
        <dbReference type="PROSITE" id="PS51077"/>
    </source>
</evidence>
<dbReference type="SUPFAM" id="SSF46785">
    <property type="entry name" value="Winged helix' DNA-binding domain"/>
    <property type="match status" value="1"/>
</dbReference>
<dbReference type="GO" id="GO:0003700">
    <property type="term" value="F:DNA-binding transcription factor activity"/>
    <property type="evidence" value="ECO:0007669"/>
    <property type="project" value="TreeGrafter"/>
</dbReference>
<feature type="domain" description="IclR-ED" evidence="5">
    <location>
        <begin position="69"/>
        <end position="247"/>
    </location>
</feature>
<keyword evidence="2" id="KW-0238">DNA-binding</keyword>
<dbReference type="EMBL" id="JAAKZW010000071">
    <property type="protein sequence ID" value="NGO77647.1"/>
    <property type="molecule type" value="Genomic_DNA"/>
</dbReference>
<keyword evidence="3" id="KW-0804">Transcription</keyword>
<dbReference type="GO" id="GO:0003677">
    <property type="term" value="F:DNA binding"/>
    <property type="evidence" value="ECO:0007669"/>
    <property type="project" value="UniProtKB-KW"/>
</dbReference>
<dbReference type="Gene3D" id="1.10.10.10">
    <property type="entry name" value="Winged helix-like DNA-binding domain superfamily/Winged helix DNA-binding domain"/>
    <property type="match status" value="1"/>
</dbReference>
<dbReference type="InterPro" id="IPR036390">
    <property type="entry name" value="WH_DNA-bd_sf"/>
</dbReference>
<organism evidence="6 7">
    <name type="scientific">Streptomyces mesophilus</name>
    <dbReference type="NCBI Taxonomy" id="1775132"/>
    <lineage>
        <taxon>Bacteria</taxon>
        <taxon>Bacillati</taxon>
        <taxon>Actinomycetota</taxon>
        <taxon>Actinomycetes</taxon>
        <taxon>Kitasatosporales</taxon>
        <taxon>Streptomycetaceae</taxon>
        <taxon>Streptomyces</taxon>
    </lineage>
</organism>
<dbReference type="Pfam" id="PF09339">
    <property type="entry name" value="HTH_IclR"/>
    <property type="match status" value="1"/>
</dbReference>
<name>A0A6G4XLE2_9ACTN</name>
<proteinExistence type="predicted"/>
<dbReference type="InterPro" id="IPR014757">
    <property type="entry name" value="Tscrpt_reg_IclR_C"/>
</dbReference>
<dbReference type="PANTHER" id="PTHR30136:SF24">
    <property type="entry name" value="HTH-TYPE TRANSCRIPTIONAL REPRESSOR ALLR"/>
    <property type="match status" value="1"/>
</dbReference>
<evidence type="ECO:0000256" key="2">
    <source>
        <dbReference type="ARBA" id="ARBA00023125"/>
    </source>
</evidence>
<sequence>MKAPHQESVLSRAARILEAFSQDETALTVSEIARRTGLHVATASRLVGELVAHGFLSRDDDRRVRIGVRLWELVVRASPTLSLRDAAMPFMEGVHDVVGHHVQLAVLDGEEVLFLERLSAPHAVINYTRIAGRLPLHASSSGLVLLAHAPAALKERVLAGDLTAYTPATPATPAALRALLAEVRRQGHAYCPGYVHDDALGIAAPVRGADGTVTAALSVIVPNERCAQEIVPVVRTAARGVSRALGTPGTGTF</sequence>
<dbReference type="InterPro" id="IPR029016">
    <property type="entry name" value="GAF-like_dom_sf"/>
</dbReference>
<reference evidence="6 7" key="1">
    <citation type="submission" date="2020-02" db="EMBL/GenBank/DDBJ databases">
        <title>Whole-genome analyses of novel actinobacteria.</title>
        <authorList>
            <person name="Sahin N."/>
            <person name="Tokatli A."/>
        </authorList>
    </citation>
    <scope>NUCLEOTIDE SEQUENCE [LARGE SCALE GENOMIC DNA]</scope>
    <source>
        <strain evidence="6 7">YC504</strain>
    </source>
</reference>
<dbReference type="PROSITE" id="PS51077">
    <property type="entry name" value="HTH_ICLR"/>
    <property type="match status" value="1"/>
</dbReference>
<dbReference type="InterPro" id="IPR050707">
    <property type="entry name" value="HTH_MetabolicPath_Reg"/>
</dbReference>
<dbReference type="InterPro" id="IPR036388">
    <property type="entry name" value="WH-like_DNA-bd_sf"/>
</dbReference>
<evidence type="ECO:0000313" key="6">
    <source>
        <dbReference type="EMBL" id="NGO77647.1"/>
    </source>
</evidence>
<dbReference type="RefSeq" id="WP_165333106.1">
    <property type="nucleotide sequence ID" value="NZ_JAAKZW010000071.1"/>
</dbReference>
<evidence type="ECO:0000259" key="5">
    <source>
        <dbReference type="PROSITE" id="PS51078"/>
    </source>
</evidence>
<comment type="caution">
    <text evidence="6">The sequence shown here is derived from an EMBL/GenBank/DDBJ whole genome shotgun (WGS) entry which is preliminary data.</text>
</comment>
<keyword evidence="1" id="KW-0805">Transcription regulation</keyword>
<dbReference type="InterPro" id="IPR005471">
    <property type="entry name" value="Tscrpt_reg_IclR_N"/>
</dbReference>
<dbReference type="SUPFAM" id="SSF55781">
    <property type="entry name" value="GAF domain-like"/>
    <property type="match status" value="1"/>
</dbReference>
<feature type="domain" description="HTH iclR-type" evidence="4">
    <location>
        <begin position="7"/>
        <end position="68"/>
    </location>
</feature>
<dbReference type="GO" id="GO:0045892">
    <property type="term" value="P:negative regulation of DNA-templated transcription"/>
    <property type="evidence" value="ECO:0007669"/>
    <property type="project" value="TreeGrafter"/>
</dbReference>
<accession>A0A6G4XLE2</accession>
<evidence type="ECO:0000256" key="1">
    <source>
        <dbReference type="ARBA" id="ARBA00023015"/>
    </source>
</evidence>
<dbReference type="AlphaFoldDB" id="A0A6G4XLE2"/>
<dbReference type="PANTHER" id="PTHR30136">
    <property type="entry name" value="HELIX-TURN-HELIX TRANSCRIPTIONAL REGULATOR, ICLR FAMILY"/>
    <property type="match status" value="1"/>
</dbReference>
<evidence type="ECO:0000256" key="3">
    <source>
        <dbReference type="ARBA" id="ARBA00023163"/>
    </source>
</evidence>
<keyword evidence="7" id="KW-1185">Reference proteome</keyword>
<gene>
    <name evidence="6" type="ORF">G6045_18570</name>
</gene>
<protein>
    <submittedName>
        <fullName evidence="6">IclR family transcriptional regulator</fullName>
    </submittedName>
</protein>
<dbReference type="Proteomes" id="UP000481109">
    <property type="component" value="Unassembled WGS sequence"/>
</dbReference>